<dbReference type="Pfam" id="PF24140">
    <property type="entry name" value="TPR_TNPO3_IPO13_3rd"/>
    <property type="match status" value="1"/>
</dbReference>
<comment type="caution">
    <text evidence="2">The sequence shown here is derived from an EMBL/GenBank/DDBJ whole genome shotgun (WGS) entry which is preliminary data.</text>
</comment>
<dbReference type="InterPro" id="IPR013598">
    <property type="entry name" value="Exportin-1/Importin-b-like"/>
</dbReference>
<dbReference type="PANTHER" id="PTHR12363">
    <property type="entry name" value="TRANSPORTIN 3 AND IMPORTIN 13"/>
    <property type="match status" value="1"/>
</dbReference>
<dbReference type="SMART" id="SM00913">
    <property type="entry name" value="IBN_N"/>
    <property type="match status" value="1"/>
</dbReference>
<name>A0ABP0FV23_CLALP</name>
<dbReference type="InterPro" id="IPR057942">
    <property type="entry name" value="TPR_TNPO3_IPO13_3rd"/>
</dbReference>
<dbReference type="SUPFAM" id="SSF48371">
    <property type="entry name" value="ARM repeat"/>
    <property type="match status" value="1"/>
</dbReference>
<proteinExistence type="predicted"/>
<dbReference type="InterPro" id="IPR011989">
    <property type="entry name" value="ARM-like"/>
</dbReference>
<dbReference type="InterPro" id="IPR001494">
    <property type="entry name" value="Importin-beta_N"/>
</dbReference>
<dbReference type="InterPro" id="IPR058537">
    <property type="entry name" value="TPR_TNPO3_IPO13_4th"/>
</dbReference>
<evidence type="ECO:0000313" key="3">
    <source>
        <dbReference type="Proteomes" id="UP001642483"/>
    </source>
</evidence>
<organism evidence="2 3">
    <name type="scientific">Clavelina lepadiformis</name>
    <name type="common">Light-bulb sea squirt</name>
    <name type="synonym">Ascidia lepadiformis</name>
    <dbReference type="NCBI Taxonomy" id="159417"/>
    <lineage>
        <taxon>Eukaryota</taxon>
        <taxon>Metazoa</taxon>
        <taxon>Chordata</taxon>
        <taxon>Tunicata</taxon>
        <taxon>Ascidiacea</taxon>
        <taxon>Aplousobranchia</taxon>
        <taxon>Clavelinidae</taxon>
        <taxon>Clavelina</taxon>
    </lineage>
</organism>
<sequence length="923" mass="104740">MSEITESQGISVNAQNVLQAVYKLYHDKNATEKEKASKWLGEFQRSVFAWETADELLRCKKDVESTYFAAQTMRTKVLYSFQELPSQTHESLKESLLNHIEQLCNLSPILVTQLSLALCDLALQMPSWKMPAVTFMQKYGKELSHLPYLLELLTVLPEEVNNRTLRLGENRRAEILEDMENAAPMVVDLLKACVEIVKDEQLLCKIFKCLGSWFNLRILPGNHVARCKLLDPPFSVLKDVTVSSNLYESACDCICAALYSSEDIARHSDLIMILYQGTHSLREAYQNAVAHEDTDKCLHLGRVFTELAENLLEILVNLPGEGLGDLVTLDLLLLCNGHCQYEVTEITFNFWFRLSEMVYLLHNSTKRIFGPYIERLICTLVTHCQMEPDNDKILDSSDDFYEFRLRASELVRDVVYVVGASECFVHLFSTLNNNEAIPTWDVTEATLFIMSSIAKYVDLSDQVVVPQVLQAIFSLPQGTHIAVYHTSVQLVGELSAWIEKHPQMLEYTLSFLTTALQNKELASVGAISLQYLCETCQNQMAQHCSALIQLMQVSDDLNVSADATLRLLKGVVTVSSNLSLEQVKEAVGQLCSAQITVLSQHMSEENLQKTVSQTDPVIWLDRLACILRHVNVKLVNGAPHPCKEIVEEMWPVFKKVLEKFSYDNRIVERWCRCLRFAIRCVGWSVQATLLQPVVETITLVYAQHAHSCCLYLGSVLVDEYGSQEMLLAMLNSFAQPTLAILNEENGLEDHPDTVDDFFRLCSRFMEKSPIHFLSHSCCPSILQCALTGLNHKHRDASASVTKFLRNIIECSATDQNGNGMQNIVSSVVSKYGGQIVEQSLQSCLFHIPTFLYPDIAELWWSIIQRDRQTFSMWFMSALKNLPTETSLASATPEQAMQFHTEVTQAKEWKKVSYLLRDFCRLYR</sequence>
<dbReference type="Proteomes" id="UP001642483">
    <property type="component" value="Unassembled WGS sequence"/>
</dbReference>
<dbReference type="Gene3D" id="1.25.10.10">
    <property type="entry name" value="Leucine-rich Repeat Variant"/>
    <property type="match status" value="1"/>
</dbReference>
<dbReference type="Pfam" id="PF08389">
    <property type="entry name" value="Xpo1"/>
    <property type="match status" value="1"/>
</dbReference>
<keyword evidence="3" id="KW-1185">Reference proteome</keyword>
<dbReference type="Pfam" id="PF24138">
    <property type="entry name" value="TPR_TNPO3_IPO13_2nd"/>
    <property type="match status" value="1"/>
</dbReference>
<evidence type="ECO:0000313" key="2">
    <source>
        <dbReference type="EMBL" id="CAK8683480.1"/>
    </source>
</evidence>
<dbReference type="EMBL" id="CAWYQH010000097">
    <property type="protein sequence ID" value="CAK8683480.1"/>
    <property type="molecule type" value="Genomic_DNA"/>
</dbReference>
<dbReference type="Pfam" id="PF24139">
    <property type="entry name" value="TPR_TNPO3_IPO13_4th"/>
    <property type="match status" value="1"/>
</dbReference>
<gene>
    <name evidence="2" type="ORF">CVLEPA_LOCUS14552</name>
</gene>
<dbReference type="InterPro" id="IPR016024">
    <property type="entry name" value="ARM-type_fold"/>
</dbReference>
<dbReference type="Pfam" id="PF03810">
    <property type="entry name" value="IBN_N"/>
    <property type="match status" value="1"/>
</dbReference>
<feature type="domain" description="Importin N-terminal" evidence="1">
    <location>
        <begin position="36"/>
        <end position="102"/>
    </location>
</feature>
<dbReference type="InterPro" id="IPR051345">
    <property type="entry name" value="Importin_beta-like_NTR"/>
</dbReference>
<accession>A0ABP0FV23</accession>
<evidence type="ECO:0000259" key="1">
    <source>
        <dbReference type="SMART" id="SM00913"/>
    </source>
</evidence>
<dbReference type="InterPro" id="IPR057941">
    <property type="entry name" value="TPR_TNPO3_IPO13_2nd"/>
</dbReference>
<reference evidence="2 3" key="1">
    <citation type="submission" date="2024-02" db="EMBL/GenBank/DDBJ databases">
        <authorList>
            <person name="Daric V."/>
            <person name="Darras S."/>
        </authorList>
    </citation>
    <scope>NUCLEOTIDE SEQUENCE [LARGE SCALE GENOMIC DNA]</scope>
</reference>
<dbReference type="PANTHER" id="PTHR12363:SF42">
    <property type="entry name" value="TRANSPORTIN-3"/>
    <property type="match status" value="1"/>
</dbReference>
<protein>
    <recommendedName>
        <fullName evidence="1">Importin N-terminal domain-containing protein</fullName>
    </recommendedName>
</protein>